<gene>
    <name evidence="2" type="ORF">BAUCODRAFT_124362</name>
</gene>
<feature type="compositionally biased region" description="Polar residues" evidence="1">
    <location>
        <begin position="36"/>
        <end position="54"/>
    </location>
</feature>
<dbReference type="Proteomes" id="UP000011761">
    <property type="component" value="Unassembled WGS sequence"/>
</dbReference>
<dbReference type="KEGG" id="bcom:BAUCODRAFT_124362"/>
<sequence>MRTDGVKVRDTDQFVSRPAKWSKSISVRASALAPTALSNVPNESETPTTYSSIQHLGRGSKSVRSSHRVYMK</sequence>
<dbReference type="AlphaFoldDB" id="M2N6R4"/>
<proteinExistence type="predicted"/>
<keyword evidence="3" id="KW-1185">Reference proteome</keyword>
<name>M2N6R4_BAUPA</name>
<accession>M2N6R4</accession>
<organism evidence="2 3">
    <name type="scientific">Baudoinia panamericana (strain UAMH 10762)</name>
    <name type="common">Angels' share fungus</name>
    <name type="synonym">Baudoinia compniacensis (strain UAMH 10762)</name>
    <dbReference type="NCBI Taxonomy" id="717646"/>
    <lineage>
        <taxon>Eukaryota</taxon>
        <taxon>Fungi</taxon>
        <taxon>Dikarya</taxon>
        <taxon>Ascomycota</taxon>
        <taxon>Pezizomycotina</taxon>
        <taxon>Dothideomycetes</taxon>
        <taxon>Dothideomycetidae</taxon>
        <taxon>Mycosphaerellales</taxon>
        <taxon>Teratosphaeriaceae</taxon>
        <taxon>Baudoinia</taxon>
    </lineage>
</organism>
<evidence type="ECO:0000313" key="2">
    <source>
        <dbReference type="EMBL" id="EMC94769.1"/>
    </source>
</evidence>
<dbReference type="RefSeq" id="XP_007678482.1">
    <property type="nucleotide sequence ID" value="XM_007680292.1"/>
</dbReference>
<dbReference type="GeneID" id="19107872"/>
<evidence type="ECO:0000313" key="3">
    <source>
        <dbReference type="Proteomes" id="UP000011761"/>
    </source>
</evidence>
<protein>
    <submittedName>
        <fullName evidence="2">Uncharacterized protein</fullName>
    </submittedName>
</protein>
<reference evidence="2 3" key="1">
    <citation type="journal article" date="2012" name="PLoS Pathog.">
        <title>Diverse lifestyles and strategies of plant pathogenesis encoded in the genomes of eighteen Dothideomycetes fungi.</title>
        <authorList>
            <person name="Ohm R.A."/>
            <person name="Feau N."/>
            <person name="Henrissat B."/>
            <person name="Schoch C.L."/>
            <person name="Horwitz B.A."/>
            <person name="Barry K.W."/>
            <person name="Condon B.J."/>
            <person name="Copeland A.C."/>
            <person name="Dhillon B."/>
            <person name="Glaser F."/>
            <person name="Hesse C.N."/>
            <person name="Kosti I."/>
            <person name="LaButti K."/>
            <person name="Lindquist E.A."/>
            <person name="Lucas S."/>
            <person name="Salamov A.A."/>
            <person name="Bradshaw R.E."/>
            <person name="Ciuffetti L."/>
            <person name="Hamelin R.C."/>
            <person name="Kema G.H.J."/>
            <person name="Lawrence C."/>
            <person name="Scott J.A."/>
            <person name="Spatafora J.W."/>
            <person name="Turgeon B.G."/>
            <person name="de Wit P.J.G.M."/>
            <person name="Zhong S."/>
            <person name="Goodwin S.B."/>
            <person name="Grigoriev I.V."/>
        </authorList>
    </citation>
    <scope>NUCLEOTIDE SEQUENCE [LARGE SCALE GENOMIC DNA]</scope>
    <source>
        <strain evidence="2 3">UAMH 10762</strain>
    </source>
</reference>
<feature type="region of interest" description="Disordered" evidence="1">
    <location>
        <begin position="35"/>
        <end position="72"/>
    </location>
</feature>
<dbReference type="HOGENOM" id="CLU_2721840_0_0_1"/>
<evidence type="ECO:0000256" key="1">
    <source>
        <dbReference type="SAM" id="MobiDB-lite"/>
    </source>
</evidence>
<dbReference type="EMBL" id="KB445558">
    <property type="protein sequence ID" value="EMC94769.1"/>
    <property type="molecule type" value="Genomic_DNA"/>
</dbReference>